<dbReference type="Gene3D" id="3.40.50.1820">
    <property type="entry name" value="alpha/beta hydrolase"/>
    <property type="match status" value="1"/>
</dbReference>
<evidence type="ECO:0000313" key="2">
    <source>
        <dbReference type="EMBL" id="MDO7841022.1"/>
    </source>
</evidence>
<dbReference type="Proteomes" id="UP001176468">
    <property type="component" value="Unassembled WGS sequence"/>
</dbReference>
<gene>
    <name evidence="2" type="ORF">Q5H94_01675</name>
</gene>
<name>A0ABT8ZUY7_9SPHN</name>
<proteinExistence type="predicted"/>
<organism evidence="2 3">
    <name type="scientific">Sphingomonas immobilis</name>
    <dbReference type="NCBI Taxonomy" id="3063997"/>
    <lineage>
        <taxon>Bacteria</taxon>
        <taxon>Pseudomonadati</taxon>
        <taxon>Pseudomonadota</taxon>
        <taxon>Alphaproteobacteria</taxon>
        <taxon>Sphingomonadales</taxon>
        <taxon>Sphingomonadaceae</taxon>
        <taxon>Sphingomonas</taxon>
    </lineage>
</organism>
<dbReference type="GO" id="GO:0016787">
    <property type="term" value="F:hydrolase activity"/>
    <property type="evidence" value="ECO:0007669"/>
    <property type="project" value="UniProtKB-KW"/>
</dbReference>
<dbReference type="PROSITE" id="PS51257">
    <property type="entry name" value="PROKAR_LIPOPROTEIN"/>
    <property type="match status" value="1"/>
</dbReference>
<evidence type="ECO:0000259" key="1">
    <source>
        <dbReference type="Pfam" id="PF01738"/>
    </source>
</evidence>
<dbReference type="Pfam" id="PF01738">
    <property type="entry name" value="DLH"/>
    <property type="match status" value="1"/>
</dbReference>
<keyword evidence="3" id="KW-1185">Reference proteome</keyword>
<dbReference type="EMBL" id="JAUQSZ010000001">
    <property type="protein sequence ID" value="MDO7841022.1"/>
    <property type="molecule type" value="Genomic_DNA"/>
</dbReference>
<dbReference type="InterPro" id="IPR029058">
    <property type="entry name" value="AB_hydrolase_fold"/>
</dbReference>
<feature type="domain" description="Dienelactone hydrolase" evidence="1">
    <location>
        <begin position="79"/>
        <end position="278"/>
    </location>
</feature>
<sequence>MRGAAALALLALAACDPQPHTVTVDLPAGAVGDAMKNTLSEALESKSHLPLTIKAQRPVTLTAADGVKVFATDYRADRPRAVILLFHQAGSGKGEYADIGPRLAKMGYDALAIDQRSGGDLYGPNATVKALGTREPQPESAAYLSAEPDLQAAVDWAKRQKLPIIVWGSSYSSSLAFPLAARNPEVKAVLAFSPGEYFDDKALVETAATKLTVPVFVTSASDAREVAEAAKIAHAVPGGRATQFIPKAGVHGSSTLNASKNPKGAEDSWSAVTGFLRRVAP</sequence>
<dbReference type="PANTHER" id="PTHR22946">
    <property type="entry name" value="DIENELACTONE HYDROLASE DOMAIN-CONTAINING PROTEIN-RELATED"/>
    <property type="match status" value="1"/>
</dbReference>
<dbReference type="SUPFAM" id="SSF53474">
    <property type="entry name" value="alpha/beta-Hydrolases"/>
    <property type="match status" value="1"/>
</dbReference>
<accession>A0ABT8ZUY7</accession>
<evidence type="ECO:0000313" key="3">
    <source>
        <dbReference type="Proteomes" id="UP001176468"/>
    </source>
</evidence>
<protein>
    <submittedName>
        <fullName evidence="2">Dienelactone hydrolase family protein</fullName>
    </submittedName>
</protein>
<dbReference type="InterPro" id="IPR002925">
    <property type="entry name" value="Dienelactn_hydro"/>
</dbReference>
<keyword evidence="2" id="KW-0378">Hydrolase</keyword>
<comment type="caution">
    <text evidence="2">The sequence shown here is derived from an EMBL/GenBank/DDBJ whole genome shotgun (WGS) entry which is preliminary data.</text>
</comment>
<dbReference type="InterPro" id="IPR050261">
    <property type="entry name" value="FrsA_esterase"/>
</dbReference>
<dbReference type="RefSeq" id="WP_304559409.1">
    <property type="nucleotide sequence ID" value="NZ_JAUQSZ010000001.1"/>
</dbReference>
<reference evidence="2" key="1">
    <citation type="submission" date="2023-07" db="EMBL/GenBank/DDBJ databases">
        <authorList>
            <person name="Kim M.K."/>
        </authorList>
    </citation>
    <scope>NUCLEOTIDE SEQUENCE</scope>
    <source>
        <strain evidence="2">CA1-15</strain>
    </source>
</reference>